<dbReference type="EMBL" id="VSWD01000009">
    <property type="protein sequence ID" value="KAK3093143.1"/>
    <property type="molecule type" value="Genomic_DNA"/>
</dbReference>
<gene>
    <name evidence="1" type="ORF">FSP39_011760</name>
</gene>
<proteinExistence type="predicted"/>
<organism evidence="1 2">
    <name type="scientific">Pinctada imbricata</name>
    <name type="common">Atlantic pearl-oyster</name>
    <name type="synonym">Pinctada martensii</name>
    <dbReference type="NCBI Taxonomy" id="66713"/>
    <lineage>
        <taxon>Eukaryota</taxon>
        <taxon>Metazoa</taxon>
        <taxon>Spiralia</taxon>
        <taxon>Lophotrochozoa</taxon>
        <taxon>Mollusca</taxon>
        <taxon>Bivalvia</taxon>
        <taxon>Autobranchia</taxon>
        <taxon>Pteriomorphia</taxon>
        <taxon>Pterioida</taxon>
        <taxon>Pterioidea</taxon>
        <taxon>Pteriidae</taxon>
        <taxon>Pinctada</taxon>
    </lineage>
</organism>
<evidence type="ECO:0000313" key="2">
    <source>
        <dbReference type="Proteomes" id="UP001186944"/>
    </source>
</evidence>
<dbReference type="AlphaFoldDB" id="A0AA89BW95"/>
<accession>A0AA89BW95</accession>
<sequence length="234" mass="25821">MDKTSKSKHVSPVVLSAEVKKISIQEKDVKFENRSLGKLPGHHEKLLDQRLNMGQTEESAKYLRKRLYSPAPSKANNIPINEDIIDLTENVNFPHITVQKCEDGLPDITSGQKLSSPEYVTVSRSGSSTSLEIPSPVMERRSQGGREISVLLPGNLQTSLSRSEGCLYTDLAKPKKDVKGAEVVPSGGLRKSTRPSLQSINPHRKITRSASPRMAKRIPCTDITFIPPKAISDR</sequence>
<comment type="caution">
    <text evidence="1">The sequence shown here is derived from an EMBL/GenBank/DDBJ whole genome shotgun (WGS) entry which is preliminary data.</text>
</comment>
<name>A0AA89BW95_PINIB</name>
<keyword evidence="2" id="KW-1185">Reference proteome</keyword>
<dbReference type="Proteomes" id="UP001186944">
    <property type="component" value="Unassembled WGS sequence"/>
</dbReference>
<evidence type="ECO:0000313" key="1">
    <source>
        <dbReference type="EMBL" id="KAK3093143.1"/>
    </source>
</evidence>
<reference evidence="1" key="1">
    <citation type="submission" date="2019-08" db="EMBL/GenBank/DDBJ databases">
        <title>The improved chromosome-level genome for the pearl oyster Pinctada fucata martensii using PacBio sequencing and Hi-C.</title>
        <authorList>
            <person name="Zheng Z."/>
        </authorList>
    </citation>
    <scope>NUCLEOTIDE SEQUENCE</scope>
    <source>
        <strain evidence="1">ZZ-2019</strain>
        <tissue evidence="1">Adductor muscle</tissue>
    </source>
</reference>
<protein>
    <submittedName>
        <fullName evidence="1">Uncharacterized protein</fullName>
    </submittedName>
</protein>